<organism evidence="2">
    <name type="scientific">Loigolactobacillus rennini</name>
    <dbReference type="NCBI Taxonomy" id="238013"/>
    <lineage>
        <taxon>Bacteria</taxon>
        <taxon>Bacillati</taxon>
        <taxon>Bacillota</taxon>
        <taxon>Bacilli</taxon>
        <taxon>Lactobacillales</taxon>
        <taxon>Lactobacillaceae</taxon>
        <taxon>Loigolactobacillus</taxon>
    </lineage>
</organism>
<evidence type="ECO:0000313" key="2">
    <source>
        <dbReference type="EMBL" id="SFZ88199.1"/>
    </source>
</evidence>
<dbReference type="EMBL" id="LT634362">
    <property type="protein sequence ID" value="SFZ88199.1"/>
    <property type="molecule type" value="Genomic_DNA"/>
</dbReference>
<protein>
    <submittedName>
        <fullName evidence="2">Uncharacterized protein</fullName>
    </submittedName>
</protein>
<feature type="transmembrane region" description="Helical" evidence="1">
    <location>
        <begin position="21"/>
        <end position="39"/>
    </location>
</feature>
<name>A0A1K2I7G4_9LACO</name>
<gene>
    <name evidence="2" type="ORF">LREN565_1312</name>
</gene>
<proteinExistence type="predicted"/>
<evidence type="ECO:0000256" key="1">
    <source>
        <dbReference type="SAM" id="Phobius"/>
    </source>
</evidence>
<reference evidence="2" key="1">
    <citation type="submission" date="2016-11" db="EMBL/GenBank/DDBJ databases">
        <authorList>
            <person name="Jaros S."/>
            <person name="Januszkiewicz K."/>
            <person name="Wedrychowicz H."/>
        </authorList>
    </citation>
    <scope>NUCLEOTIDE SEQUENCE</scope>
    <source>
        <strain evidence="2">ACA-DC 565</strain>
    </source>
</reference>
<keyword evidence="1" id="KW-1133">Transmembrane helix</keyword>
<sequence length="40" mass="4891">MKLFESKHVKISVRKTTRKEMFTGLIAFIVLVLLIWWWLK</sequence>
<keyword evidence="1" id="KW-0812">Transmembrane</keyword>
<keyword evidence="1" id="KW-0472">Membrane</keyword>
<dbReference type="AlphaFoldDB" id="A0A1K2I7G4"/>
<accession>A0A1K2I7G4</accession>